<dbReference type="EMBL" id="CP031079">
    <property type="protein sequence ID" value="AYF03283.1"/>
    <property type="molecule type" value="Genomic_DNA"/>
</dbReference>
<geneLocation type="plasmid" evidence="4">
    <name>pyee1</name>
</geneLocation>
<comment type="similarity">
    <text evidence="1">Belongs to the esterase D family.</text>
</comment>
<sequence length="101" mass="11281">MGPWPAARRDLSPFWPGTPEVRTGGGAELARFILQDIRAFLTTLTHLDPARQGLFGHSFGGLFALWLMFGRPDAFIHWIVASPSITWEESFLLAHRAAFDS</sequence>
<dbReference type="GO" id="GO:0016788">
    <property type="term" value="F:hydrolase activity, acting on ester bonds"/>
    <property type="evidence" value="ECO:0007669"/>
    <property type="project" value="TreeGrafter"/>
</dbReference>
<dbReference type="PANTHER" id="PTHR40841">
    <property type="entry name" value="SIDEROPHORE TRIACETYLFUSARININE C ESTERASE"/>
    <property type="match status" value="1"/>
</dbReference>
<evidence type="ECO:0000313" key="4">
    <source>
        <dbReference type="Proteomes" id="UP000272010"/>
    </source>
</evidence>
<dbReference type="AlphaFoldDB" id="A0A386URF8"/>
<dbReference type="Pfam" id="PF00756">
    <property type="entry name" value="Esterase"/>
    <property type="match status" value="1"/>
</dbReference>
<name>A0A386URF8_9RHOB</name>
<dbReference type="SUPFAM" id="SSF53474">
    <property type="entry name" value="alpha/beta-Hydrolases"/>
    <property type="match status" value="1"/>
</dbReference>
<proteinExistence type="inferred from homology"/>
<dbReference type="InterPro" id="IPR029058">
    <property type="entry name" value="AB_hydrolase_fold"/>
</dbReference>
<dbReference type="Proteomes" id="UP000272010">
    <property type="component" value="Plasmid pYEE1"/>
</dbReference>
<evidence type="ECO:0000313" key="3">
    <source>
        <dbReference type="EMBL" id="AYF03283.1"/>
    </source>
</evidence>
<dbReference type="InterPro" id="IPR052558">
    <property type="entry name" value="Siderophore_Hydrolase_D"/>
</dbReference>
<dbReference type="PANTHER" id="PTHR40841:SF2">
    <property type="entry name" value="SIDEROPHORE-DEGRADING ESTERASE (EUROFUNG)"/>
    <property type="match status" value="1"/>
</dbReference>
<keyword evidence="3" id="KW-0614">Plasmid</keyword>
<gene>
    <name evidence="3" type="ORF">PY32053_03737</name>
</gene>
<accession>A0A386URF8</accession>
<dbReference type="Gene3D" id="3.40.50.1820">
    <property type="entry name" value="alpha/beta hydrolase"/>
    <property type="match status" value="1"/>
</dbReference>
<evidence type="ECO:0000256" key="2">
    <source>
        <dbReference type="ARBA" id="ARBA00022801"/>
    </source>
</evidence>
<dbReference type="InterPro" id="IPR000801">
    <property type="entry name" value="Esterase-like"/>
</dbReference>
<protein>
    <submittedName>
        <fullName evidence="3">Esterase</fullName>
    </submittedName>
</protein>
<keyword evidence="2" id="KW-0378">Hydrolase</keyword>
<reference evidence="4" key="1">
    <citation type="submission" date="2018-07" db="EMBL/GenBank/DDBJ databases">
        <title>Genome Structure of the Opportunistic Pathogen Paracoccus yeei (Alphaproteobacteria) and Identification of Putative Virulence Factors.</title>
        <authorList>
            <person name="Lasek R."/>
            <person name="Szuplewska M."/>
            <person name="Mitura M."/>
            <person name="Decewicz P."/>
            <person name="Chmielowska C."/>
            <person name="Pawlot A."/>
            <person name="Sentkowska D."/>
            <person name="Czarnecki J."/>
            <person name="Bartosik D."/>
        </authorList>
    </citation>
    <scope>NUCLEOTIDE SEQUENCE [LARGE SCALE GENOMIC DNA]</scope>
    <source>
        <strain evidence="4">CCUG 32053</strain>
        <plasmid evidence="4">pyee1</plasmid>
    </source>
</reference>
<evidence type="ECO:0000256" key="1">
    <source>
        <dbReference type="ARBA" id="ARBA00005622"/>
    </source>
</evidence>
<organism evidence="3 4">
    <name type="scientific">Paracoccus yeei</name>
    <dbReference type="NCBI Taxonomy" id="147645"/>
    <lineage>
        <taxon>Bacteria</taxon>
        <taxon>Pseudomonadati</taxon>
        <taxon>Pseudomonadota</taxon>
        <taxon>Alphaproteobacteria</taxon>
        <taxon>Rhodobacterales</taxon>
        <taxon>Paracoccaceae</taxon>
        <taxon>Paracoccus</taxon>
    </lineage>
</organism>